<dbReference type="SMART" id="SM00588">
    <property type="entry name" value="NEUZ"/>
    <property type="match status" value="1"/>
</dbReference>
<dbReference type="CDD" id="cd12887">
    <property type="entry name" value="SPRY_NHR_like"/>
    <property type="match status" value="1"/>
</dbReference>
<evidence type="ECO:0000313" key="4">
    <source>
        <dbReference type="RefSeq" id="XP_002735260.1"/>
    </source>
</evidence>
<dbReference type="SUPFAM" id="SSF158235">
    <property type="entry name" value="SOCS box-like"/>
    <property type="match status" value="1"/>
</dbReference>
<feature type="domain" description="SOCS box" evidence="1">
    <location>
        <begin position="231"/>
        <end position="269"/>
    </location>
</feature>
<dbReference type="GeneID" id="100377324"/>
<dbReference type="InterPro" id="IPR043136">
    <property type="entry name" value="B30.2/SPRY_sf"/>
</dbReference>
<proteinExistence type="predicted"/>
<dbReference type="InterPro" id="IPR006573">
    <property type="entry name" value="NHR_dom"/>
</dbReference>
<dbReference type="PANTHER" id="PTHR12429:SF8">
    <property type="entry name" value="NEURALIZED-LIKE PROTEIN 2"/>
    <property type="match status" value="1"/>
</dbReference>
<dbReference type="Pfam" id="PF07525">
    <property type="entry name" value="SOCS_box"/>
    <property type="match status" value="1"/>
</dbReference>
<dbReference type="PANTHER" id="PTHR12429">
    <property type="entry name" value="NEURALIZED"/>
    <property type="match status" value="1"/>
</dbReference>
<dbReference type="InterPro" id="IPR036036">
    <property type="entry name" value="SOCS_box-like_dom_sf"/>
</dbReference>
<sequence>MPLTRFHGNHGTNLVLSEGGVVARRTCSFANAITFSERPLKVGEVFLVEIEGQERGWSGHLRCGLTQHNPVLMTNNVDDSSKPDQIKIPQYSMPDLANMGKTWIFAITKSHNRVPSANRENEDSSTLRPVHRKPFIEDFIGYIRCGSVNIPKHMLVGKDKSGGELVATCNGSRIGVTYEIVDGVAEMHFLINGEDQGAAIMDQADLDRPFYCVVDVYGTTKRVRVIQLAIVRMLQEYCRDIIRTFVPEEDVMRLPLPTKVKEYLKFQVL</sequence>
<dbReference type="Gene3D" id="2.60.120.920">
    <property type="match status" value="1"/>
</dbReference>
<evidence type="ECO:0000313" key="3">
    <source>
        <dbReference type="Proteomes" id="UP000694865"/>
    </source>
</evidence>
<dbReference type="RefSeq" id="XP_002735260.1">
    <property type="nucleotide sequence ID" value="XM_002735214.2"/>
</dbReference>
<keyword evidence="3" id="KW-1185">Reference proteome</keyword>
<dbReference type="Pfam" id="PF07177">
    <property type="entry name" value="Neuralized"/>
    <property type="match status" value="1"/>
</dbReference>
<evidence type="ECO:0000259" key="2">
    <source>
        <dbReference type="PROSITE" id="PS51065"/>
    </source>
</evidence>
<dbReference type="Proteomes" id="UP000694865">
    <property type="component" value="Unplaced"/>
</dbReference>
<dbReference type="PROSITE" id="PS50225">
    <property type="entry name" value="SOCS"/>
    <property type="match status" value="1"/>
</dbReference>
<gene>
    <name evidence="4" type="primary">LOC100377324</name>
</gene>
<accession>A0ABM0GQT2</accession>
<protein>
    <submittedName>
        <fullName evidence="4">Neuralized-like protein 2-like</fullName>
    </submittedName>
</protein>
<name>A0ABM0GQT2_SACKO</name>
<evidence type="ECO:0000259" key="1">
    <source>
        <dbReference type="PROSITE" id="PS50225"/>
    </source>
</evidence>
<dbReference type="InterPro" id="IPR001496">
    <property type="entry name" value="SOCS_box"/>
</dbReference>
<reference evidence="4" key="1">
    <citation type="submission" date="2025-08" db="UniProtKB">
        <authorList>
            <consortium name="RefSeq"/>
        </authorList>
    </citation>
    <scope>IDENTIFICATION</scope>
    <source>
        <tissue evidence="4">Testes</tissue>
    </source>
</reference>
<dbReference type="InterPro" id="IPR037962">
    <property type="entry name" value="Neuralized"/>
</dbReference>
<dbReference type="Gene3D" id="1.10.750.20">
    <property type="entry name" value="SOCS box"/>
    <property type="match status" value="1"/>
</dbReference>
<dbReference type="SMART" id="SM00969">
    <property type="entry name" value="SOCS_box"/>
    <property type="match status" value="1"/>
</dbReference>
<feature type="domain" description="NHR" evidence="2">
    <location>
        <begin position="3"/>
        <end position="228"/>
    </location>
</feature>
<organism evidence="3 4">
    <name type="scientific">Saccoglossus kowalevskii</name>
    <name type="common">Acorn worm</name>
    <dbReference type="NCBI Taxonomy" id="10224"/>
    <lineage>
        <taxon>Eukaryota</taxon>
        <taxon>Metazoa</taxon>
        <taxon>Hemichordata</taxon>
        <taxon>Enteropneusta</taxon>
        <taxon>Harrimaniidae</taxon>
        <taxon>Saccoglossus</taxon>
    </lineage>
</organism>
<dbReference type="PROSITE" id="PS51065">
    <property type="entry name" value="NHR"/>
    <property type="match status" value="1"/>
</dbReference>